<name>A0AAE8Z8R5_9CAUD</name>
<dbReference type="GO" id="GO:0009295">
    <property type="term" value="C:nucleoid"/>
    <property type="evidence" value="ECO:0007669"/>
    <property type="project" value="UniProtKB-SubCell"/>
</dbReference>
<evidence type="ECO:0000313" key="4">
    <source>
        <dbReference type="EMBL" id="UJQ43972.1"/>
    </source>
</evidence>
<keyword evidence="3" id="KW-0233">DNA recombination</keyword>
<dbReference type="GO" id="GO:0003690">
    <property type="term" value="F:double-stranded DNA binding"/>
    <property type="evidence" value="ECO:0007669"/>
    <property type="project" value="TreeGrafter"/>
</dbReference>
<protein>
    <submittedName>
        <fullName evidence="4">Exonuclease</fullName>
    </submittedName>
</protein>
<dbReference type="Proteomes" id="UP000829649">
    <property type="component" value="Segment"/>
</dbReference>
<dbReference type="GO" id="GO:0006310">
    <property type="term" value="P:DNA recombination"/>
    <property type="evidence" value="ECO:0007669"/>
    <property type="project" value="UniProtKB-KW"/>
</dbReference>
<evidence type="ECO:0000313" key="5">
    <source>
        <dbReference type="Proteomes" id="UP000829649"/>
    </source>
</evidence>
<evidence type="ECO:0000256" key="1">
    <source>
        <dbReference type="ARBA" id="ARBA00004453"/>
    </source>
</evidence>
<accession>A0AAE8Z8R5</accession>
<dbReference type="InterPro" id="IPR007476">
    <property type="entry name" value="RdgC"/>
</dbReference>
<reference evidence="4" key="2">
    <citation type="journal article" date="2022" name="Curr. Genet.">
        <title>Suggestion for a new bacteriophage genus for the Klebsiella pneumoniae phage vB_KpnS-Carvaje.</title>
        <authorList>
            <person name="Sousa J.C."/>
            <person name="Sillankorva S."/>
            <person name="Faustino A."/>
            <person name="Carvalho C.M."/>
        </authorList>
    </citation>
    <scope>NUCLEOTIDE SEQUENCE</scope>
</reference>
<evidence type="ECO:0000256" key="2">
    <source>
        <dbReference type="ARBA" id="ARBA00022490"/>
    </source>
</evidence>
<dbReference type="PANTHER" id="PTHR38103">
    <property type="entry name" value="RECOMBINATION-ASSOCIATED PROTEIN RDGC"/>
    <property type="match status" value="1"/>
</dbReference>
<gene>
    <name evidence="4" type="ORF">vBKpnSCarvaje_0008</name>
</gene>
<dbReference type="GO" id="GO:0000018">
    <property type="term" value="P:regulation of DNA recombination"/>
    <property type="evidence" value="ECO:0007669"/>
    <property type="project" value="TreeGrafter"/>
</dbReference>
<keyword evidence="5" id="KW-1185">Reference proteome</keyword>
<keyword evidence="2" id="KW-0963">Cytoplasm</keyword>
<dbReference type="Pfam" id="PF04381">
    <property type="entry name" value="RdgC"/>
    <property type="match status" value="1"/>
</dbReference>
<proteinExistence type="predicted"/>
<dbReference type="GO" id="GO:0004527">
    <property type="term" value="F:exonuclease activity"/>
    <property type="evidence" value="ECO:0007669"/>
    <property type="project" value="UniProtKB-KW"/>
</dbReference>
<keyword evidence="4" id="KW-0378">Hydrolase</keyword>
<comment type="subcellular location">
    <subcellularLocation>
        <location evidence="1">Cytoplasm</location>
        <location evidence="1">Nucleoid</location>
    </subcellularLocation>
</comment>
<dbReference type="EMBL" id="OL604152">
    <property type="protein sequence ID" value="UJQ43972.1"/>
    <property type="molecule type" value="Genomic_DNA"/>
</dbReference>
<sequence length="110" mass="12384">MKDDRYELADGGIARVKKQDLISDEIATHIEAGKVITKLALDWQQRVTFTLTDDAILTRLKFCDELIDQNDDIDREDVLARFDADFTLMTGELSALIKQLVTALGGEAQR</sequence>
<dbReference type="PANTHER" id="PTHR38103:SF1">
    <property type="entry name" value="RECOMBINATION-ASSOCIATED PROTEIN RDGC"/>
    <property type="match status" value="1"/>
</dbReference>
<reference evidence="4" key="1">
    <citation type="submission" date="2021-11" db="EMBL/GenBank/DDBJ databases">
        <authorList>
            <person name="Sousa J."/>
            <person name="Sillankorva S."/>
            <person name="Faustino A."/>
            <person name="Carvalho C."/>
        </authorList>
    </citation>
    <scope>NUCLEOTIDE SEQUENCE</scope>
</reference>
<keyword evidence="4" id="KW-0540">Nuclease</keyword>
<evidence type="ECO:0000256" key="3">
    <source>
        <dbReference type="ARBA" id="ARBA00023172"/>
    </source>
</evidence>
<keyword evidence="4" id="KW-0269">Exonuclease</keyword>
<organism evidence="4 5">
    <name type="scientific">Klebsiella phage vB_KpnS-Carvaje</name>
    <dbReference type="NCBI Taxonomy" id="2900314"/>
    <lineage>
        <taxon>Viruses</taxon>
        <taxon>Duplodnaviria</taxon>
        <taxon>Heunggongvirae</taxon>
        <taxon>Uroviricota</taxon>
        <taxon>Caudoviricetes</taxon>
        <taxon>Carvajevirus</taxon>
        <taxon>Carvajevirus carvaje</taxon>
    </lineage>
</organism>